<dbReference type="RefSeq" id="WP_123263147.1">
    <property type="nucleotide sequence ID" value="NZ_RJTX01000002.1"/>
</dbReference>
<dbReference type="Proteomes" id="UP000295709">
    <property type="component" value="Unassembled WGS sequence"/>
</dbReference>
<evidence type="ECO:0000256" key="1">
    <source>
        <dbReference type="SAM" id="Phobius"/>
    </source>
</evidence>
<feature type="transmembrane region" description="Helical" evidence="1">
    <location>
        <begin position="106"/>
        <end position="130"/>
    </location>
</feature>
<dbReference type="Proteomes" id="UP000269375">
    <property type="component" value="Unassembled WGS sequence"/>
</dbReference>
<reference evidence="3 5" key="2">
    <citation type="submission" date="2019-03" db="EMBL/GenBank/DDBJ databases">
        <title>Genomic Encyclopedia of Archaeal and Bacterial Type Strains, Phase II (KMG-II): from individual species to whole genera.</title>
        <authorList>
            <person name="Goeker M."/>
        </authorList>
    </citation>
    <scope>NUCLEOTIDE SEQUENCE [LARGE SCALE GENOMIC DNA]</scope>
    <source>
        <strain evidence="3 5">DSM 15235</strain>
    </source>
</reference>
<evidence type="ECO:0000313" key="4">
    <source>
        <dbReference type="Proteomes" id="UP000269375"/>
    </source>
</evidence>
<feature type="transmembrane region" description="Helical" evidence="1">
    <location>
        <begin position="36"/>
        <end position="56"/>
    </location>
</feature>
<evidence type="ECO:0000313" key="5">
    <source>
        <dbReference type="Proteomes" id="UP000295709"/>
    </source>
</evidence>
<proteinExistence type="predicted"/>
<comment type="caution">
    <text evidence="2">The sequence shown here is derived from an EMBL/GenBank/DDBJ whole genome shotgun (WGS) entry which is preliminary data.</text>
</comment>
<dbReference type="EMBL" id="RJTX01000002">
    <property type="protein sequence ID" value="ROH97952.1"/>
    <property type="molecule type" value="Genomic_DNA"/>
</dbReference>
<evidence type="ECO:0000313" key="3">
    <source>
        <dbReference type="EMBL" id="TDX92867.1"/>
    </source>
</evidence>
<sequence length="140" mass="17358">MIKKAYYYFFYKIYKSIEYTSDELGGKFWSDWKASLVLDVLFYFIITSLFIYYKIFFNRYIHLSESNFDIFLIIIPIILFNYFIFHHKYQWKNIVKEFDRLPREKNLLGGWIVFGIILFIIANLIFSFYLMSQIDWVQYR</sequence>
<accession>A0A3N0VYT0</accession>
<evidence type="ECO:0000313" key="2">
    <source>
        <dbReference type="EMBL" id="ROH97952.1"/>
    </source>
</evidence>
<keyword evidence="1" id="KW-0812">Transmembrane</keyword>
<protein>
    <submittedName>
        <fullName evidence="2">Uncharacterized protein</fullName>
    </submittedName>
</protein>
<keyword evidence="5" id="KW-1185">Reference proteome</keyword>
<dbReference type="OrthoDB" id="1452486at2"/>
<organism evidence="2 4">
    <name type="scientific">Chryseobacterium daecheongense</name>
    <dbReference type="NCBI Taxonomy" id="192389"/>
    <lineage>
        <taxon>Bacteria</taxon>
        <taxon>Pseudomonadati</taxon>
        <taxon>Bacteroidota</taxon>
        <taxon>Flavobacteriia</taxon>
        <taxon>Flavobacteriales</taxon>
        <taxon>Weeksellaceae</taxon>
        <taxon>Chryseobacterium group</taxon>
        <taxon>Chryseobacterium</taxon>
    </lineage>
</organism>
<gene>
    <name evidence="3" type="ORF">BCF50_1808</name>
    <name evidence="2" type="ORF">EGI05_11425</name>
</gene>
<keyword evidence="1" id="KW-0472">Membrane</keyword>
<dbReference type="EMBL" id="SOQW01000002">
    <property type="protein sequence ID" value="TDX92867.1"/>
    <property type="molecule type" value="Genomic_DNA"/>
</dbReference>
<keyword evidence="1" id="KW-1133">Transmembrane helix</keyword>
<name>A0A3N0VYT0_9FLAO</name>
<dbReference type="AlphaFoldDB" id="A0A3N0VYT0"/>
<feature type="transmembrane region" description="Helical" evidence="1">
    <location>
        <begin position="68"/>
        <end position="85"/>
    </location>
</feature>
<reference evidence="2 4" key="1">
    <citation type="submission" date="2018-11" db="EMBL/GenBank/DDBJ databases">
        <title>Proposal to divide the Flavobacteriaceae and reorganize its genera based on Amino Acid Identity values calculated from whole genome sequences.</title>
        <authorList>
            <person name="Nicholson A.C."/>
            <person name="Gulvik C.A."/>
            <person name="Whitney A.M."/>
            <person name="Humrighouse B.W."/>
            <person name="Bell M."/>
            <person name="Holmes B."/>
            <person name="Steigerwalt A."/>
            <person name="Villarma A."/>
            <person name="Sheth M."/>
            <person name="Batra D."/>
            <person name="Pryor J."/>
            <person name="Bernardet J.-F."/>
            <person name="Hugo C."/>
            <person name="Kampfer P."/>
            <person name="Newman J."/>
            <person name="Mcquiston J.R."/>
        </authorList>
    </citation>
    <scope>NUCLEOTIDE SEQUENCE [LARGE SCALE GENOMIC DNA]</scope>
    <source>
        <strain evidence="2 4">DSM 15235</strain>
    </source>
</reference>